<evidence type="ECO:0000313" key="2">
    <source>
        <dbReference type="Proteomes" id="UP001642360"/>
    </source>
</evidence>
<dbReference type="AlphaFoldDB" id="A0ABC8TM29"/>
<sequence>MEENYEILSRCIKEDLGFKDGKPVGACIIYKCLLHWHAFESERTAIFDYVIEGINDVLKMGDEDAILPYWLSNASALLCLMQRNFRSNGFLTAASQRPVGSSGLNGRVTQVSHVVI</sequence>
<dbReference type="Proteomes" id="UP001642360">
    <property type="component" value="Unassembled WGS sequence"/>
</dbReference>
<comment type="caution">
    <text evidence="1">The sequence shown here is derived from an EMBL/GenBank/DDBJ whole genome shotgun (WGS) entry which is preliminary data.</text>
</comment>
<accession>A0ABC8TM29</accession>
<protein>
    <submittedName>
        <fullName evidence="1">Uncharacterized protein</fullName>
    </submittedName>
</protein>
<evidence type="ECO:0000313" key="1">
    <source>
        <dbReference type="EMBL" id="CAK9168640.1"/>
    </source>
</evidence>
<reference evidence="1 2" key="1">
    <citation type="submission" date="2024-02" db="EMBL/GenBank/DDBJ databases">
        <authorList>
            <person name="Vignale AGUSTIN F."/>
            <person name="Sosa J E."/>
            <person name="Modenutti C."/>
        </authorList>
    </citation>
    <scope>NUCLEOTIDE SEQUENCE [LARGE SCALE GENOMIC DNA]</scope>
</reference>
<name>A0ABC8TM29_9AQUA</name>
<gene>
    <name evidence="1" type="ORF">ILEXP_LOCUS38045</name>
</gene>
<organism evidence="1 2">
    <name type="scientific">Ilex paraguariensis</name>
    <name type="common">yerba mate</name>
    <dbReference type="NCBI Taxonomy" id="185542"/>
    <lineage>
        <taxon>Eukaryota</taxon>
        <taxon>Viridiplantae</taxon>
        <taxon>Streptophyta</taxon>
        <taxon>Embryophyta</taxon>
        <taxon>Tracheophyta</taxon>
        <taxon>Spermatophyta</taxon>
        <taxon>Magnoliopsida</taxon>
        <taxon>eudicotyledons</taxon>
        <taxon>Gunneridae</taxon>
        <taxon>Pentapetalae</taxon>
        <taxon>asterids</taxon>
        <taxon>campanulids</taxon>
        <taxon>Aquifoliales</taxon>
        <taxon>Aquifoliaceae</taxon>
        <taxon>Ilex</taxon>
    </lineage>
</organism>
<keyword evidence="2" id="KW-1185">Reference proteome</keyword>
<proteinExistence type="predicted"/>
<dbReference type="EMBL" id="CAUOFW020005125">
    <property type="protein sequence ID" value="CAK9168640.1"/>
    <property type="molecule type" value="Genomic_DNA"/>
</dbReference>